<proteinExistence type="predicted"/>
<feature type="signal peptide" evidence="2">
    <location>
        <begin position="1"/>
        <end position="19"/>
    </location>
</feature>
<name>W7I1C0_9PEZI</name>
<dbReference type="SUPFAM" id="SSF50630">
    <property type="entry name" value="Acid proteases"/>
    <property type="match status" value="1"/>
</dbReference>
<evidence type="ECO:0000256" key="2">
    <source>
        <dbReference type="SAM" id="SignalP"/>
    </source>
</evidence>
<keyword evidence="1" id="KW-0472">Membrane</keyword>
<evidence type="ECO:0000256" key="1">
    <source>
        <dbReference type="SAM" id="Phobius"/>
    </source>
</evidence>
<dbReference type="InterPro" id="IPR033121">
    <property type="entry name" value="PEPTIDASE_A1"/>
</dbReference>
<keyword evidence="5" id="KW-1185">Reference proteome</keyword>
<dbReference type="AlphaFoldDB" id="W7I1C0"/>
<dbReference type="EMBL" id="KI966419">
    <property type="protein sequence ID" value="EWC46322.1"/>
    <property type="molecule type" value="Genomic_DNA"/>
</dbReference>
<gene>
    <name evidence="4" type="ORF">DRE_04493</name>
</gene>
<keyword evidence="1" id="KW-0812">Transmembrane</keyword>
<dbReference type="PROSITE" id="PS51767">
    <property type="entry name" value="PEPTIDASE_A1"/>
    <property type="match status" value="1"/>
</dbReference>
<protein>
    <recommendedName>
        <fullName evidence="3">Peptidase A1 domain-containing protein</fullName>
    </recommendedName>
</protein>
<sequence>MRGSIALAIGSVAAAAVAAQEPTPDVAIAQFGQTWYGPDGPWAAAEVEIGTPGQKVYLTVATLQDTLLPITPDACGGVQDCILGRGYAYNETSSSTWRPASNRNIDLGADMSAGVVVNGQAYGIEVRGVPGADTASIGGVPGILGVSTGAIKNSRINNGLLGLRNITNQMYLQRLIPSPSWAYNTGSGDGYRLPQLVFGGYDRTKYLPGSMQNHSMEVTSNGRPTMRVALDRLFLNMTGPENRGAFATNSSLLDSPINVIIDSSTPFCWLPRDITDRIAQSVGAVWNATIGGSGYYIYNSSAPAYRNLLNSTLAFHVNGTGDSWLFNSISVSHMLSLAAPTAGVLPNSPLAYLPLMPVDNPSNYVLGRSFLQQIYLIANYHTMEFSLSQVNLDAPSAAQYVKIDAPVPPPLPPNEPPKSRRLSGGAIAGIVIGSITAVALIIAAVLWYTRRRQKDNRPVPTPPEADKLHKMDGVYYREMSADTLGVYNRETTPMELYAPVRPFLPSSPVEAPADNYSSQRPGHELP</sequence>
<feature type="chain" id="PRO_5004893629" description="Peptidase A1 domain-containing protein" evidence="2">
    <location>
        <begin position="20"/>
        <end position="526"/>
    </location>
</feature>
<evidence type="ECO:0000313" key="5">
    <source>
        <dbReference type="Proteomes" id="UP000024837"/>
    </source>
</evidence>
<evidence type="ECO:0000259" key="3">
    <source>
        <dbReference type="PROSITE" id="PS51767"/>
    </source>
</evidence>
<feature type="transmembrane region" description="Helical" evidence="1">
    <location>
        <begin position="426"/>
        <end position="448"/>
    </location>
</feature>
<dbReference type="InterPro" id="IPR021109">
    <property type="entry name" value="Peptidase_aspartic_dom_sf"/>
</dbReference>
<keyword evidence="2" id="KW-0732">Signal</keyword>
<dbReference type="Proteomes" id="UP000024837">
    <property type="component" value="Unassembled WGS sequence"/>
</dbReference>
<feature type="domain" description="Peptidase A1" evidence="3">
    <location>
        <begin position="43"/>
        <end position="388"/>
    </location>
</feature>
<dbReference type="HOGENOM" id="CLU_029272_1_0_1"/>
<dbReference type="Gene3D" id="2.40.70.10">
    <property type="entry name" value="Acid Proteases"/>
    <property type="match status" value="2"/>
</dbReference>
<accession>W7I1C0</accession>
<reference evidence="4 5" key="1">
    <citation type="submission" date="2013-05" db="EMBL/GenBank/DDBJ databases">
        <title>Drechslerella stenobrocha genome reveals carnivorous origination and mechanical trapping mechanism of predatory fungi.</title>
        <authorList>
            <person name="Liu X."/>
            <person name="Zhang W."/>
            <person name="Liu K."/>
        </authorList>
    </citation>
    <scope>NUCLEOTIDE SEQUENCE [LARGE SCALE GENOMIC DNA]</scope>
    <source>
        <strain evidence="4 5">248</strain>
    </source>
</reference>
<keyword evidence="1" id="KW-1133">Transmembrane helix</keyword>
<dbReference type="CDD" id="cd12087">
    <property type="entry name" value="TM_EGFR-like"/>
    <property type="match status" value="1"/>
</dbReference>
<evidence type="ECO:0000313" key="4">
    <source>
        <dbReference type="EMBL" id="EWC46322.1"/>
    </source>
</evidence>
<dbReference type="OrthoDB" id="4074350at2759"/>
<dbReference type="Pfam" id="PF00026">
    <property type="entry name" value="Asp"/>
    <property type="match status" value="1"/>
</dbReference>
<organism evidence="4 5">
    <name type="scientific">Drechslerella stenobrocha 248</name>
    <dbReference type="NCBI Taxonomy" id="1043628"/>
    <lineage>
        <taxon>Eukaryota</taxon>
        <taxon>Fungi</taxon>
        <taxon>Dikarya</taxon>
        <taxon>Ascomycota</taxon>
        <taxon>Pezizomycotina</taxon>
        <taxon>Orbiliomycetes</taxon>
        <taxon>Orbiliales</taxon>
        <taxon>Orbiliaceae</taxon>
        <taxon>Drechslerella</taxon>
    </lineage>
</organism>